<keyword evidence="3" id="KW-0326">Glycosidase</keyword>
<dbReference type="AlphaFoldDB" id="U2F673"/>
<dbReference type="EMBL" id="ANNG01000057">
    <property type="protein sequence ID" value="ERJ25435.1"/>
    <property type="molecule type" value="Genomic_DNA"/>
</dbReference>
<keyword evidence="1 3" id="KW-0929">Antimicrobial</keyword>
<dbReference type="GO" id="GO:0016998">
    <property type="term" value="P:cell wall macromolecule catabolic process"/>
    <property type="evidence" value="ECO:0007669"/>
    <property type="project" value="InterPro"/>
</dbReference>
<dbReference type="GO" id="GO:0003796">
    <property type="term" value="F:lysozyme activity"/>
    <property type="evidence" value="ECO:0007669"/>
    <property type="project" value="UniProtKB-EC"/>
</dbReference>
<dbReference type="GO" id="GO:0031640">
    <property type="term" value="P:killing of cells of another organism"/>
    <property type="evidence" value="ECO:0007669"/>
    <property type="project" value="UniProtKB-KW"/>
</dbReference>
<evidence type="ECO:0000313" key="5">
    <source>
        <dbReference type="Proteomes" id="UP000016620"/>
    </source>
</evidence>
<comment type="catalytic activity">
    <reaction evidence="3">
        <text>Hydrolysis of (1-&gt;4)-beta-linkages between N-acetylmuramic acid and N-acetyl-D-glucosamine residues in a peptidoglycan and between N-acetyl-D-glucosamine residues in chitodextrins.</text>
        <dbReference type="EC" id="3.2.1.17"/>
    </reaction>
</comment>
<accession>U2F673</accession>
<keyword evidence="3" id="KW-0378">Hydrolase</keyword>
<evidence type="ECO:0000256" key="1">
    <source>
        <dbReference type="ARBA" id="ARBA00022529"/>
    </source>
</evidence>
<dbReference type="InterPro" id="IPR002196">
    <property type="entry name" value="Glyco_hydro_24"/>
</dbReference>
<dbReference type="Pfam" id="PF00959">
    <property type="entry name" value="Phage_lysozyme"/>
    <property type="match status" value="1"/>
</dbReference>
<dbReference type="GO" id="GO:0042742">
    <property type="term" value="P:defense response to bacterium"/>
    <property type="evidence" value="ECO:0007669"/>
    <property type="project" value="UniProtKB-KW"/>
</dbReference>
<dbReference type="SUPFAM" id="SSF53955">
    <property type="entry name" value="Lysozyme-like"/>
    <property type="match status" value="1"/>
</dbReference>
<dbReference type="PANTHER" id="PTHR37406:SF1">
    <property type="entry name" value="T4-TYPE LYSOZYME 1-RELATED"/>
    <property type="match status" value="1"/>
</dbReference>
<name>U2F673_9BACT</name>
<gene>
    <name evidence="4" type="ORF">UNSWCS_1548</name>
</gene>
<evidence type="ECO:0000256" key="3">
    <source>
        <dbReference type="RuleBase" id="RU003788"/>
    </source>
</evidence>
<dbReference type="GO" id="GO:0009253">
    <property type="term" value="P:peptidoglycan catabolic process"/>
    <property type="evidence" value="ECO:0007669"/>
    <property type="project" value="InterPro"/>
</dbReference>
<dbReference type="PATRIC" id="fig|1242968.3.peg.2016"/>
<protein>
    <recommendedName>
        <fullName evidence="3">Lysozyme</fullName>
        <ecNumber evidence="3">3.2.1.17</ecNumber>
    </recommendedName>
</protein>
<dbReference type="Proteomes" id="UP000016620">
    <property type="component" value="Unassembled WGS sequence"/>
</dbReference>
<evidence type="ECO:0000256" key="2">
    <source>
        <dbReference type="ARBA" id="ARBA00022638"/>
    </source>
</evidence>
<comment type="similarity">
    <text evidence="3">Belongs to the glycosyl hydrolase 24 family.</text>
</comment>
<dbReference type="EC" id="3.2.1.17" evidence="3"/>
<dbReference type="InterPro" id="IPR052619">
    <property type="entry name" value="Phage_lysozyme-like"/>
</dbReference>
<proteinExistence type="inferred from homology"/>
<evidence type="ECO:0000313" key="4">
    <source>
        <dbReference type="EMBL" id="ERJ25435.1"/>
    </source>
</evidence>
<comment type="caution">
    <text evidence="4">The sequence shown here is derived from an EMBL/GenBank/DDBJ whole genome shotgun (WGS) entry which is preliminary data.</text>
</comment>
<sequence>MIEVKMSLKENIKENEGFKSYVYKDTLGFDTVGYGFKVSSLSKDELFLNGGKAEPMSKAAADQILEMKLIKLASSVCEAFPWLEDKPKNVQDVVIEMCYQMGVPGVKKFVTTLNFIKSGEYEAAYKNGLNSLWAKQTPNRAKKVLSGLLNFAGE</sequence>
<organism evidence="4 5">
    <name type="scientific">Campylobacter concisus UNSWCS</name>
    <dbReference type="NCBI Taxonomy" id="1242968"/>
    <lineage>
        <taxon>Bacteria</taxon>
        <taxon>Pseudomonadati</taxon>
        <taxon>Campylobacterota</taxon>
        <taxon>Epsilonproteobacteria</taxon>
        <taxon>Campylobacterales</taxon>
        <taxon>Campylobacteraceae</taxon>
        <taxon>Campylobacter</taxon>
    </lineage>
</organism>
<dbReference type="InterPro" id="IPR023347">
    <property type="entry name" value="Lysozyme_dom_sf"/>
</dbReference>
<dbReference type="InterPro" id="IPR023346">
    <property type="entry name" value="Lysozyme-like_dom_sf"/>
</dbReference>
<keyword evidence="2 3" id="KW-0081">Bacteriolytic enzyme</keyword>
<dbReference type="Gene3D" id="1.10.530.40">
    <property type="match status" value="1"/>
</dbReference>
<dbReference type="PANTHER" id="PTHR37406">
    <property type="entry name" value="T4-TYPE LYSOZYME 1-RELATED"/>
    <property type="match status" value="1"/>
</dbReference>
<reference evidence="4 5" key="1">
    <citation type="journal article" date="2013" name="BMC Genomics">
        <title>Comparative genomics of Campylobacter concisus isolates reveals genetic diversity and provides insights into disease association.</title>
        <authorList>
            <person name="Deshpande N.P."/>
            <person name="Kaakoush N.O."/>
            <person name="Wilkins M.R."/>
            <person name="Mitchell H.M."/>
        </authorList>
    </citation>
    <scope>NUCLEOTIDE SEQUENCE [LARGE SCALE GENOMIC DNA]</scope>
    <source>
        <strain evidence="4 5">UNSWCS</strain>
    </source>
</reference>